<evidence type="ECO:0000256" key="2">
    <source>
        <dbReference type="ARBA" id="ARBA00022475"/>
    </source>
</evidence>
<reference evidence="8 9" key="1">
    <citation type="submission" date="2016-06" db="EMBL/GenBank/DDBJ databases">
        <authorList>
            <person name="Olsen C.W."/>
            <person name="Carey S."/>
            <person name="Hinshaw L."/>
            <person name="Karasin A.I."/>
        </authorList>
    </citation>
    <scope>NUCLEOTIDE SEQUENCE [LARGE SCALE GENOMIC DNA]</scope>
    <source>
        <strain evidence="8 9">LZ-22</strain>
    </source>
</reference>
<dbReference type="Pfam" id="PF06271">
    <property type="entry name" value="RDD"/>
    <property type="match status" value="1"/>
</dbReference>
<dbReference type="STRING" id="1577474.GA0111570_101365"/>
<name>A0A1G6GDN6_9ACTN</name>
<evidence type="ECO:0000256" key="4">
    <source>
        <dbReference type="ARBA" id="ARBA00022989"/>
    </source>
</evidence>
<evidence type="ECO:0000313" key="8">
    <source>
        <dbReference type="EMBL" id="SDB80090.1"/>
    </source>
</evidence>
<dbReference type="InterPro" id="IPR010432">
    <property type="entry name" value="RDD"/>
</dbReference>
<feature type="transmembrane region" description="Helical" evidence="6">
    <location>
        <begin position="105"/>
        <end position="127"/>
    </location>
</feature>
<dbReference type="EMBL" id="FMYF01000001">
    <property type="protein sequence ID" value="SDB80090.1"/>
    <property type="molecule type" value="Genomic_DNA"/>
</dbReference>
<comment type="subcellular location">
    <subcellularLocation>
        <location evidence="1">Cell membrane</location>
        <topology evidence="1">Multi-pass membrane protein</topology>
    </subcellularLocation>
</comment>
<feature type="domain" description="RDD" evidence="7">
    <location>
        <begin position="29"/>
        <end position="122"/>
    </location>
</feature>
<dbReference type="PIRSF" id="PIRSF021697">
    <property type="entry name" value="UCP021697"/>
    <property type="match status" value="1"/>
</dbReference>
<evidence type="ECO:0000256" key="5">
    <source>
        <dbReference type="ARBA" id="ARBA00023136"/>
    </source>
</evidence>
<keyword evidence="2" id="KW-1003">Cell membrane</keyword>
<keyword evidence="3 6" id="KW-0812">Transmembrane</keyword>
<feature type="transmembrane region" description="Helical" evidence="6">
    <location>
        <begin position="36"/>
        <end position="58"/>
    </location>
</feature>
<sequence>MTENAYDTGTELTYPGQRLGLPEAGPGSLATWGQRATALVLDWAISTALAVLITWGAVLNGSGPERFATLVVFFLEKTVTTALTGSSIGQLIVGIGVTRANGTAIPWWVAVVRTFMICLVIPAAVIGDDRRSLNDMMLRALVVKRR</sequence>
<keyword evidence="9" id="KW-1185">Reference proteome</keyword>
<dbReference type="PANTHER" id="PTHR36115">
    <property type="entry name" value="PROLINE-RICH ANTIGEN HOMOLOG-RELATED"/>
    <property type="match status" value="1"/>
</dbReference>
<evidence type="ECO:0000256" key="3">
    <source>
        <dbReference type="ARBA" id="ARBA00022692"/>
    </source>
</evidence>
<dbReference type="AlphaFoldDB" id="A0A1G6GDN6"/>
<gene>
    <name evidence="8" type="ORF">GA0111570_101365</name>
</gene>
<dbReference type="RefSeq" id="WP_092605744.1">
    <property type="nucleotide sequence ID" value="NZ_FMYF01000001.1"/>
</dbReference>
<protein>
    <submittedName>
        <fullName evidence="8">RDD family protein</fullName>
    </submittedName>
</protein>
<proteinExistence type="predicted"/>
<organism evidence="8 9">
    <name type="scientific">Raineyella antarctica</name>
    <dbReference type="NCBI Taxonomy" id="1577474"/>
    <lineage>
        <taxon>Bacteria</taxon>
        <taxon>Bacillati</taxon>
        <taxon>Actinomycetota</taxon>
        <taxon>Actinomycetes</taxon>
        <taxon>Propionibacteriales</taxon>
        <taxon>Propionibacteriaceae</taxon>
        <taxon>Raineyella</taxon>
    </lineage>
</organism>
<dbReference type="GO" id="GO:0005886">
    <property type="term" value="C:plasma membrane"/>
    <property type="evidence" value="ECO:0007669"/>
    <property type="project" value="UniProtKB-SubCell"/>
</dbReference>
<dbReference type="OrthoDB" id="5187110at2"/>
<keyword evidence="5 6" id="KW-0472">Membrane</keyword>
<keyword evidence="4 6" id="KW-1133">Transmembrane helix</keyword>
<feature type="transmembrane region" description="Helical" evidence="6">
    <location>
        <begin position="70"/>
        <end position="93"/>
    </location>
</feature>
<dbReference type="PANTHER" id="PTHR36115:SF6">
    <property type="entry name" value="PROLINE-RICH ANTIGEN HOMOLOG"/>
    <property type="match status" value="1"/>
</dbReference>
<evidence type="ECO:0000256" key="1">
    <source>
        <dbReference type="ARBA" id="ARBA00004651"/>
    </source>
</evidence>
<evidence type="ECO:0000313" key="9">
    <source>
        <dbReference type="Proteomes" id="UP000199086"/>
    </source>
</evidence>
<dbReference type="Proteomes" id="UP000199086">
    <property type="component" value="Unassembled WGS sequence"/>
</dbReference>
<dbReference type="InterPro" id="IPR016795">
    <property type="entry name" value="UCP021697"/>
</dbReference>
<evidence type="ECO:0000256" key="6">
    <source>
        <dbReference type="SAM" id="Phobius"/>
    </source>
</evidence>
<accession>A0A1G6GDN6</accession>
<dbReference type="InterPro" id="IPR051791">
    <property type="entry name" value="Pra-immunoreactive"/>
</dbReference>
<evidence type="ECO:0000259" key="7">
    <source>
        <dbReference type="Pfam" id="PF06271"/>
    </source>
</evidence>